<dbReference type="GO" id="GO:0005886">
    <property type="term" value="C:plasma membrane"/>
    <property type="evidence" value="ECO:0007669"/>
    <property type="project" value="TreeGrafter"/>
</dbReference>
<dbReference type="Gene3D" id="2.60.40.10">
    <property type="entry name" value="Immunoglobulins"/>
    <property type="match status" value="2"/>
</dbReference>
<dbReference type="Proteomes" id="UP000694397">
    <property type="component" value="Chromosome 9"/>
</dbReference>
<evidence type="ECO:0000256" key="1">
    <source>
        <dbReference type="ARBA" id="ARBA00004370"/>
    </source>
</evidence>
<feature type="signal peptide" evidence="6">
    <location>
        <begin position="1"/>
        <end position="17"/>
    </location>
</feature>
<evidence type="ECO:0000256" key="4">
    <source>
        <dbReference type="SAM" id="MobiDB-lite"/>
    </source>
</evidence>
<dbReference type="OrthoDB" id="8865476at2759"/>
<evidence type="ECO:0000256" key="2">
    <source>
        <dbReference type="ARBA" id="ARBA00022692"/>
    </source>
</evidence>
<organism evidence="8 9">
    <name type="scientific">Scleropages formosus</name>
    <name type="common">Asian bonytongue</name>
    <name type="synonym">Osteoglossum formosum</name>
    <dbReference type="NCBI Taxonomy" id="113540"/>
    <lineage>
        <taxon>Eukaryota</taxon>
        <taxon>Metazoa</taxon>
        <taxon>Chordata</taxon>
        <taxon>Craniata</taxon>
        <taxon>Vertebrata</taxon>
        <taxon>Euteleostomi</taxon>
        <taxon>Actinopterygii</taxon>
        <taxon>Neopterygii</taxon>
        <taxon>Teleostei</taxon>
        <taxon>Osteoglossocephala</taxon>
        <taxon>Osteoglossomorpha</taxon>
        <taxon>Osteoglossiformes</taxon>
        <taxon>Osteoglossidae</taxon>
        <taxon>Scleropages</taxon>
    </lineage>
</organism>
<dbReference type="Ensembl" id="ENSSFOT00015042055.1">
    <property type="protein sequence ID" value="ENSSFOP00015051730.1"/>
    <property type="gene ID" value="ENSSFOG00015028019.1"/>
</dbReference>
<dbReference type="GeneTree" id="ENSGT00950000182977"/>
<keyword evidence="3 5" id="KW-0472">Membrane</keyword>
<protein>
    <recommendedName>
        <fullName evidence="7">Ig-like domain-containing protein</fullName>
    </recommendedName>
</protein>
<feature type="domain" description="Ig-like" evidence="7">
    <location>
        <begin position="16"/>
        <end position="121"/>
    </location>
</feature>
<keyword evidence="5" id="KW-1133">Transmembrane helix</keyword>
<dbReference type="SMART" id="SM00406">
    <property type="entry name" value="IGv"/>
    <property type="match status" value="2"/>
</dbReference>
<feature type="transmembrane region" description="Helical" evidence="5">
    <location>
        <begin position="344"/>
        <end position="363"/>
    </location>
</feature>
<evidence type="ECO:0000256" key="3">
    <source>
        <dbReference type="ARBA" id="ARBA00023136"/>
    </source>
</evidence>
<dbReference type="InterPro" id="IPR007110">
    <property type="entry name" value="Ig-like_dom"/>
</dbReference>
<comment type="subcellular location">
    <subcellularLocation>
        <location evidence="1">Membrane</location>
    </subcellularLocation>
</comment>
<feature type="compositionally biased region" description="Polar residues" evidence="4">
    <location>
        <begin position="234"/>
        <end position="245"/>
    </location>
</feature>
<feature type="chain" id="PRO_5034176895" description="Ig-like domain-containing protein" evidence="6">
    <location>
        <begin position="18"/>
        <end position="364"/>
    </location>
</feature>
<dbReference type="SMART" id="SM00409">
    <property type="entry name" value="IG"/>
    <property type="match status" value="2"/>
</dbReference>
<sequence>MAPLFFFVFLIFTRVPGHTCVRTFEKIEVHRGGSVTIPCFYDQKYKQHVKYWCKGYHWSTCTIMVRSDSPQSKGEVSITDDPDLLVFTVTMRNLQDKDSGWYWCAVEIGGTKVTDNSASLYLTVTTGVQNVRTKSWTLAETGGSVTIPCHYDQKYKPHVKYWCKGYHWKSCSTMVRTDSPRTQSEVSITDDPTHPVFTVTMKNLQEKDSDTYWCAVETQEDDGHAMLPLIIRNNQPANQPTSTTACPKRSRGKPESTHQHGVHGRRWRGHALNRTSVHRVIRNRTGDQTRGIFSPAMTIHPTGMTINTFSPADLTINKSKDNSNSTELLGRGHTLDVLRHCAVALVYLICTIVAVMKTSLYCIH</sequence>
<dbReference type="InterPro" id="IPR013783">
    <property type="entry name" value="Ig-like_fold"/>
</dbReference>
<evidence type="ECO:0000313" key="8">
    <source>
        <dbReference type="Ensembl" id="ENSSFOP00015051730.1"/>
    </source>
</evidence>
<reference evidence="8" key="3">
    <citation type="submission" date="2025-09" db="UniProtKB">
        <authorList>
            <consortium name="Ensembl"/>
        </authorList>
    </citation>
    <scope>IDENTIFICATION</scope>
</reference>
<dbReference type="PANTHER" id="PTHR11860">
    <property type="entry name" value="POLYMERIC-IMMUNOGLOBULIN RECEPTOR"/>
    <property type="match status" value="1"/>
</dbReference>
<dbReference type="Pfam" id="PF07686">
    <property type="entry name" value="V-set"/>
    <property type="match status" value="2"/>
</dbReference>
<dbReference type="SUPFAM" id="SSF48726">
    <property type="entry name" value="Immunoglobulin"/>
    <property type="match status" value="2"/>
</dbReference>
<name>A0A8C9TR14_SCLFO</name>
<dbReference type="PROSITE" id="PS50835">
    <property type="entry name" value="IG_LIKE"/>
    <property type="match status" value="1"/>
</dbReference>
<dbReference type="CDD" id="cd05716">
    <property type="entry name" value="IgV_pIgR_like"/>
    <property type="match status" value="2"/>
</dbReference>
<dbReference type="PANTHER" id="PTHR11860:SF87">
    <property type="entry name" value="CMRF35-LIKE MOLECULE 8"/>
    <property type="match status" value="1"/>
</dbReference>
<proteinExistence type="predicted"/>
<evidence type="ECO:0000313" key="9">
    <source>
        <dbReference type="Proteomes" id="UP000694397"/>
    </source>
</evidence>
<dbReference type="InterPro" id="IPR036179">
    <property type="entry name" value="Ig-like_dom_sf"/>
</dbReference>
<dbReference type="InterPro" id="IPR003599">
    <property type="entry name" value="Ig_sub"/>
</dbReference>
<dbReference type="GO" id="GO:0004888">
    <property type="term" value="F:transmembrane signaling receptor activity"/>
    <property type="evidence" value="ECO:0007669"/>
    <property type="project" value="TreeGrafter"/>
</dbReference>
<feature type="region of interest" description="Disordered" evidence="4">
    <location>
        <begin position="234"/>
        <end position="266"/>
    </location>
</feature>
<accession>A0A8C9TR14</accession>
<evidence type="ECO:0000256" key="6">
    <source>
        <dbReference type="SAM" id="SignalP"/>
    </source>
</evidence>
<keyword evidence="2 5" id="KW-0812">Transmembrane</keyword>
<reference evidence="8 9" key="1">
    <citation type="submission" date="2019-04" db="EMBL/GenBank/DDBJ databases">
        <authorList>
            <consortium name="Wellcome Sanger Institute Data Sharing"/>
        </authorList>
    </citation>
    <scope>NUCLEOTIDE SEQUENCE [LARGE SCALE GENOMIC DNA]</scope>
</reference>
<dbReference type="InterPro" id="IPR050671">
    <property type="entry name" value="CD300_family_receptors"/>
</dbReference>
<keyword evidence="6" id="KW-0732">Signal</keyword>
<evidence type="ECO:0000256" key="5">
    <source>
        <dbReference type="SAM" id="Phobius"/>
    </source>
</evidence>
<reference evidence="8" key="2">
    <citation type="submission" date="2025-08" db="UniProtKB">
        <authorList>
            <consortium name="Ensembl"/>
        </authorList>
    </citation>
    <scope>IDENTIFICATION</scope>
</reference>
<dbReference type="AlphaFoldDB" id="A0A8C9TR14"/>
<evidence type="ECO:0000259" key="7">
    <source>
        <dbReference type="PROSITE" id="PS50835"/>
    </source>
</evidence>
<dbReference type="InterPro" id="IPR013106">
    <property type="entry name" value="Ig_V-set"/>
</dbReference>
<keyword evidence="9" id="KW-1185">Reference proteome</keyword>